<protein>
    <recommendedName>
        <fullName evidence="4">YD repeat-containing protein</fullName>
    </recommendedName>
</protein>
<keyword evidence="3" id="KW-1185">Reference proteome</keyword>
<evidence type="ECO:0008006" key="4">
    <source>
        <dbReference type="Google" id="ProtNLM"/>
    </source>
</evidence>
<proteinExistence type="predicted"/>
<evidence type="ECO:0000313" key="3">
    <source>
        <dbReference type="Proteomes" id="UP000610931"/>
    </source>
</evidence>
<sequence>MKNIMIIMFLLSCLHINAQEQEPNFYSEIYDKYSPRNHYVVKKGKPSSIKVNDTIYLGNSEKWIEYNVYTFEKPNKILVKKFRNDSLAKDEKYNLDSKGRIIKYEGNIKYSKGEWYVTRLNFSYEPNKKIIEKINRFGKIYMRYEVGYDSIKNPIYIKSTIVGGPNSSRLESINYDYLNGIFVRSEFNFDGNMRNEEEGFINTDYVIDRNEYDDITKMFWVTSNKKDKVIYDIEYEYDDFGNWIKIIKSYSEREEPKKVYSKTYRHIKYNL</sequence>
<dbReference type="Proteomes" id="UP000610931">
    <property type="component" value="Unassembled WGS sequence"/>
</dbReference>
<feature type="chain" id="PRO_5035151459" description="YD repeat-containing protein" evidence="1">
    <location>
        <begin position="19"/>
        <end position="271"/>
    </location>
</feature>
<gene>
    <name evidence="2" type="ORF">JF259_05410</name>
</gene>
<evidence type="ECO:0000256" key="1">
    <source>
        <dbReference type="SAM" id="SignalP"/>
    </source>
</evidence>
<reference evidence="2" key="1">
    <citation type="submission" date="2020-12" db="EMBL/GenBank/DDBJ databases">
        <title>Snuella sp. nov., isolated from sediment in Incheon.</title>
        <authorList>
            <person name="Kim W."/>
        </authorList>
    </citation>
    <scope>NUCLEOTIDE SEQUENCE</scope>
    <source>
        <strain evidence="2">CAU 1569</strain>
    </source>
</reference>
<feature type="signal peptide" evidence="1">
    <location>
        <begin position="1"/>
        <end position="18"/>
    </location>
</feature>
<dbReference type="AlphaFoldDB" id="A0A8J7LST3"/>
<keyword evidence="1" id="KW-0732">Signal</keyword>
<evidence type="ECO:0000313" key="2">
    <source>
        <dbReference type="EMBL" id="MBJ6367521.1"/>
    </source>
</evidence>
<dbReference type="EMBL" id="JAELVQ010000005">
    <property type="protein sequence ID" value="MBJ6367521.1"/>
    <property type="molecule type" value="Genomic_DNA"/>
</dbReference>
<organism evidence="2 3">
    <name type="scientific">Snuella sedimenti</name>
    <dbReference type="NCBI Taxonomy" id="2798802"/>
    <lineage>
        <taxon>Bacteria</taxon>
        <taxon>Pseudomonadati</taxon>
        <taxon>Bacteroidota</taxon>
        <taxon>Flavobacteriia</taxon>
        <taxon>Flavobacteriales</taxon>
        <taxon>Flavobacteriaceae</taxon>
        <taxon>Snuella</taxon>
    </lineage>
</organism>
<name>A0A8J7LST3_9FLAO</name>
<comment type="caution">
    <text evidence="2">The sequence shown here is derived from an EMBL/GenBank/DDBJ whole genome shotgun (WGS) entry which is preliminary data.</text>
</comment>
<accession>A0A8J7LST3</accession>